<dbReference type="HOGENOM" id="CLU_2135088_0_0_1"/>
<gene>
    <name evidence="1" type="ORF">SETTUDRAFT_39759</name>
</gene>
<dbReference type="AlphaFoldDB" id="R0KDN5"/>
<dbReference type="GeneID" id="19404520"/>
<proteinExistence type="predicted"/>
<name>R0KDN5_EXST2</name>
<dbReference type="EMBL" id="KB908604">
    <property type="protein sequence ID" value="EOA86272.1"/>
    <property type="molecule type" value="Genomic_DNA"/>
</dbReference>
<organism evidence="1 2">
    <name type="scientific">Exserohilum turcicum (strain 28A)</name>
    <name type="common">Northern leaf blight fungus</name>
    <name type="synonym">Setosphaeria turcica</name>
    <dbReference type="NCBI Taxonomy" id="671987"/>
    <lineage>
        <taxon>Eukaryota</taxon>
        <taxon>Fungi</taxon>
        <taxon>Dikarya</taxon>
        <taxon>Ascomycota</taxon>
        <taxon>Pezizomycotina</taxon>
        <taxon>Dothideomycetes</taxon>
        <taxon>Pleosporomycetidae</taxon>
        <taxon>Pleosporales</taxon>
        <taxon>Pleosporineae</taxon>
        <taxon>Pleosporaceae</taxon>
        <taxon>Exserohilum</taxon>
    </lineage>
</organism>
<reference evidence="1 2" key="1">
    <citation type="journal article" date="2012" name="PLoS Pathog.">
        <title>Diverse lifestyles and strategies of plant pathogenesis encoded in the genomes of eighteen Dothideomycetes fungi.</title>
        <authorList>
            <person name="Ohm R.A."/>
            <person name="Feau N."/>
            <person name="Henrissat B."/>
            <person name="Schoch C.L."/>
            <person name="Horwitz B.A."/>
            <person name="Barry K.W."/>
            <person name="Condon B.J."/>
            <person name="Copeland A.C."/>
            <person name="Dhillon B."/>
            <person name="Glaser F."/>
            <person name="Hesse C.N."/>
            <person name="Kosti I."/>
            <person name="LaButti K."/>
            <person name="Lindquist E.A."/>
            <person name="Lucas S."/>
            <person name="Salamov A.A."/>
            <person name="Bradshaw R.E."/>
            <person name="Ciuffetti L."/>
            <person name="Hamelin R.C."/>
            <person name="Kema G.H.J."/>
            <person name="Lawrence C."/>
            <person name="Scott J.A."/>
            <person name="Spatafora J.W."/>
            <person name="Turgeon B.G."/>
            <person name="de Wit P.J.G.M."/>
            <person name="Zhong S."/>
            <person name="Goodwin S.B."/>
            <person name="Grigoriev I.V."/>
        </authorList>
    </citation>
    <scope>NUCLEOTIDE SEQUENCE [LARGE SCALE GENOMIC DNA]</scope>
    <source>
        <strain evidence="2">28A</strain>
    </source>
</reference>
<keyword evidence="2" id="KW-1185">Reference proteome</keyword>
<reference evidence="1 2" key="2">
    <citation type="journal article" date="2013" name="PLoS Genet.">
        <title>Comparative genome structure, secondary metabolite, and effector coding capacity across Cochliobolus pathogens.</title>
        <authorList>
            <person name="Condon B.J."/>
            <person name="Leng Y."/>
            <person name="Wu D."/>
            <person name="Bushley K.E."/>
            <person name="Ohm R.A."/>
            <person name="Otillar R."/>
            <person name="Martin J."/>
            <person name="Schackwitz W."/>
            <person name="Grimwood J."/>
            <person name="MohdZainudin N."/>
            <person name="Xue C."/>
            <person name="Wang R."/>
            <person name="Manning V.A."/>
            <person name="Dhillon B."/>
            <person name="Tu Z.J."/>
            <person name="Steffenson B.J."/>
            <person name="Salamov A."/>
            <person name="Sun H."/>
            <person name="Lowry S."/>
            <person name="LaButti K."/>
            <person name="Han J."/>
            <person name="Copeland A."/>
            <person name="Lindquist E."/>
            <person name="Barry K."/>
            <person name="Schmutz J."/>
            <person name="Baker S.E."/>
            <person name="Ciuffetti L.M."/>
            <person name="Grigoriev I.V."/>
            <person name="Zhong S."/>
            <person name="Turgeon B.G."/>
        </authorList>
    </citation>
    <scope>NUCLEOTIDE SEQUENCE [LARGE SCALE GENOMIC DNA]</scope>
    <source>
        <strain evidence="2">28A</strain>
    </source>
</reference>
<accession>R0KDN5</accession>
<protein>
    <submittedName>
        <fullName evidence="1">Uncharacterized protein</fullName>
    </submittedName>
</protein>
<sequence>MKAPSSSSVALVLTFLSPNANIFANADRLPVTAGFNPYIPSALCCNTDFVWTPFNTPNGQGPIWSWQYCCKLGTDPNSGNGCDGDDGFNVGREQLSKFYGPGCGGGAVQVYGN</sequence>
<dbReference type="RefSeq" id="XP_008026121.1">
    <property type="nucleotide sequence ID" value="XM_008027930.1"/>
</dbReference>
<evidence type="ECO:0000313" key="1">
    <source>
        <dbReference type="EMBL" id="EOA86272.1"/>
    </source>
</evidence>
<dbReference type="Proteomes" id="UP000016935">
    <property type="component" value="Unassembled WGS sequence"/>
</dbReference>
<evidence type="ECO:0000313" key="2">
    <source>
        <dbReference type="Proteomes" id="UP000016935"/>
    </source>
</evidence>